<dbReference type="AlphaFoldDB" id="A0A3A1R0G6"/>
<protein>
    <submittedName>
        <fullName evidence="2">Histidine kinase</fullName>
    </submittedName>
</protein>
<keyword evidence="1" id="KW-0472">Membrane</keyword>
<proteinExistence type="predicted"/>
<keyword evidence="2" id="KW-0418">Kinase</keyword>
<keyword evidence="3" id="KW-1185">Reference proteome</keyword>
<evidence type="ECO:0000313" key="3">
    <source>
        <dbReference type="Proteomes" id="UP000265801"/>
    </source>
</evidence>
<keyword evidence="1" id="KW-0812">Transmembrane</keyword>
<comment type="caution">
    <text evidence="2">The sequence shown here is derived from an EMBL/GenBank/DDBJ whole genome shotgun (WGS) entry which is preliminary data.</text>
</comment>
<gene>
    <name evidence="2" type="ORF">D3H55_08550</name>
</gene>
<accession>A0A3A1R0G6</accession>
<evidence type="ECO:0000256" key="1">
    <source>
        <dbReference type="SAM" id="Phobius"/>
    </source>
</evidence>
<dbReference type="EMBL" id="QXIR01000009">
    <property type="protein sequence ID" value="RIW35089.1"/>
    <property type="molecule type" value="Genomic_DNA"/>
</dbReference>
<feature type="transmembrane region" description="Helical" evidence="1">
    <location>
        <begin position="39"/>
        <end position="57"/>
    </location>
</feature>
<organism evidence="2 3">
    <name type="scientific">Bacillus salacetis</name>
    <dbReference type="NCBI Taxonomy" id="2315464"/>
    <lineage>
        <taxon>Bacteria</taxon>
        <taxon>Bacillati</taxon>
        <taxon>Bacillota</taxon>
        <taxon>Bacilli</taxon>
        <taxon>Bacillales</taxon>
        <taxon>Bacillaceae</taxon>
        <taxon>Bacillus</taxon>
    </lineage>
</organism>
<keyword evidence="2" id="KW-0808">Transferase</keyword>
<keyword evidence="1" id="KW-1133">Transmembrane helix</keyword>
<dbReference type="GO" id="GO:0016301">
    <property type="term" value="F:kinase activity"/>
    <property type="evidence" value="ECO:0007669"/>
    <property type="project" value="UniProtKB-KW"/>
</dbReference>
<reference evidence="2 3" key="1">
    <citation type="submission" date="2018-09" db="EMBL/GenBank/DDBJ databases">
        <title>Bacillus saliacetes sp. nov., isolated from Thai shrimp paste (Ka-pi).</title>
        <authorList>
            <person name="Daroonpunt R."/>
            <person name="Tanasupawat S."/>
            <person name="Yiamsombut S."/>
        </authorList>
    </citation>
    <scope>NUCLEOTIDE SEQUENCE [LARGE SCALE GENOMIC DNA]</scope>
    <source>
        <strain evidence="2 3">SKP7-4</strain>
    </source>
</reference>
<feature type="transmembrane region" description="Helical" evidence="1">
    <location>
        <begin position="7"/>
        <end position="27"/>
    </location>
</feature>
<dbReference type="RefSeq" id="WP_119546491.1">
    <property type="nucleotide sequence ID" value="NZ_QXIR01000009.1"/>
</dbReference>
<sequence length="64" mass="7202">MISLNKRLAVVIPVSILVFILSLWFLSRSYGEIEQSARILISIGGMLVSGVITYFLFPEDEKVK</sequence>
<dbReference type="Proteomes" id="UP000265801">
    <property type="component" value="Unassembled WGS sequence"/>
</dbReference>
<name>A0A3A1R0G6_9BACI</name>
<dbReference type="OrthoDB" id="2454149at2"/>
<evidence type="ECO:0000313" key="2">
    <source>
        <dbReference type="EMBL" id="RIW35089.1"/>
    </source>
</evidence>